<dbReference type="SMART" id="SM00382">
    <property type="entry name" value="AAA"/>
    <property type="match status" value="2"/>
</dbReference>
<evidence type="ECO:0000313" key="4">
    <source>
        <dbReference type="EMBL" id="GBG27711.1"/>
    </source>
</evidence>
<dbReference type="InParanoid" id="A0A2R5GHE8"/>
<dbReference type="PANTHER" id="PTHR23077">
    <property type="entry name" value="AAA-FAMILY ATPASE"/>
    <property type="match status" value="1"/>
</dbReference>
<dbReference type="InterPro" id="IPR003593">
    <property type="entry name" value="AAA+_ATPase"/>
</dbReference>
<feature type="domain" description="AAA+ ATPase" evidence="3">
    <location>
        <begin position="264"/>
        <end position="398"/>
    </location>
</feature>
<accession>A0A2R5GHE8</accession>
<dbReference type="PANTHER" id="PTHR23077:SF171">
    <property type="entry name" value="NUCLEAR VALOSIN-CONTAINING PROTEIN-LIKE"/>
    <property type="match status" value="1"/>
</dbReference>
<comment type="caution">
    <text evidence="4">The sequence shown here is derived from an EMBL/GenBank/DDBJ whole genome shotgun (WGS) entry which is preliminary data.</text>
</comment>
<sequence length="770" mass="82379">MRRQRCEARVEAVVAPSKADGIVWLDPRELADVAIGDHKLGLPAAARVRRASGDEARAQGAPWLAVRLRRKGDLERASRLVRSTSSTQNNDSQETSGLVVSEWVASLLGEAFRVELDVGDCGVDKDELPMATEIEIRVASSLEAPDLRFGAVVIRGCLVCVDAFGKQPGLVTSIRVHGEDDESSIARVGPRTQVFCHVSSSADLKLDLEGAEIPRQLQPAATWIHSIVDELGPHVQDAARIVVQRMCRTAQRLEAVVKEAECCYGRGFLITGPSGVGKSLFAGTLARAGGADVRVLRPTDYFRTAKGEGEAALMSTLAAASSQDNGARVPCVVIVDQIDLFDLESDLGRVLVSSLDRVLSRHNRLVFIVALTDAPARISPALRSSRRLGTLVELRAPLGRAERTALASRVLRKALSTDPPPALLEALARRANGRLPSEIDAAARELALSARMLQNERTTLTKQGDETLAQVDADAEVAKALHKVGASSLRDSTVLTDGQDVEQAGQEDEINGNSKRAWDVAVGGLEEAKQRLETAILLPLRSPEAMAALGLRQGPRGILLHGPSGNGKTLLARSLAGLLDQEGLANFISVSCPDLVSKVVGASEAAIGALFRRAAAAAPCIVFMDQIDALAPARGNDSTSEQSMDRMLSMLLTEMDGIHSKSSGVAERPIVVLAATDRRDTLDPAILRPGRFDEHIFVGPPKSERDRIAIARVALRDTPFRSETSRASFITALLAKQESSLSAAHLCAQAHGAVVEALRRDPTLSCMPDR</sequence>
<evidence type="ECO:0000256" key="1">
    <source>
        <dbReference type="ARBA" id="ARBA00022741"/>
    </source>
</evidence>
<dbReference type="Pfam" id="PF00004">
    <property type="entry name" value="AAA"/>
    <property type="match status" value="2"/>
</dbReference>
<reference evidence="4 5" key="1">
    <citation type="submission" date="2017-12" db="EMBL/GenBank/DDBJ databases">
        <title>Sequencing, de novo assembly and annotation of complete genome of a new Thraustochytrid species, strain FCC1311.</title>
        <authorList>
            <person name="Sedici K."/>
            <person name="Godart F."/>
            <person name="Aiese Cigliano R."/>
            <person name="Sanseverino W."/>
            <person name="Barakat M."/>
            <person name="Ortet P."/>
            <person name="Marechal E."/>
            <person name="Cagnac O."/>
            <person name="Amato A."/>
        </authorList>
    </citation>
    <scope>NUCLEOTIDE SEQUENCE [LARGE SCALE GENOMIC DNA]</scope>
</reference>
<organism evidence="4 5">
    <name type="scientific">Hondaea fermentalgiana</name>
    <dbReference type="NCBI Taxonomy" id="2315210"/>
    <lineage>
        <taxon>Eukaryota</taxon>
        <taxon>Sar</taxon>
        <taxon>Stramenopiles</taxon>
        <taxon>Bigyra</taxon>
        <taxon>Labyrinthulomycetes</taxon>
        <taxon>Thraustochytrida</taxon>
        <taxon>Thraustochytriidae</taxon>
        <taxon>Hondaea</taxon>
    </lineage>
</organism>
<dbReference type="InterPro" id="IPR050168">
    <property type="entry name" value="AAA_ATPase_domain"/>
</dbReference>
<dbReference type="GO" id="GO:0016887">
    <property type="term" value="F:ATP hydrolysis activity"/>
    <property type="evidence" value="ECO:0007669"/>
    <property type="project" value="InterPro"/>
</dbReference>
<proteinExistence type="predicted"/>
<dbReference type="InterPro" id="IPR003959">
    <property type="entry name" value="ATPase_AAA_core"/>
</dbReference>
<gene>
    <name evidence="4" type="ORF">FCC1311_039342</name>
</gene>
<keyword evidence="1" id="KW-0547">Nucleotide-binding</keyword>
<feature type="domain" description="AAA+ ATPase" evidence="3">
    <location>
        <begin position="554"/>
        <end position="702"/>
    </location>
</feature>
<name>A0A2R5GHE8_9STRA</name>
<keyword evidence="4" id="KW-0647">Proteasome</keyword>
<protein>
    <submittedName>
        <fullName evidence="4">26S proteasome regulatory subunit 8-like</fullName>
    </submittedName>
</protein>
<dbReference type="AlphaFoldDB" id="A0A2R5GHE8"/>
<dbReference type="GO" id="GO:0005524">
    <property type="term" value="F:ATP binding"/>
    <property type="evidence" value="ECO:0007669"/>
    <property type="project" value="UniProtKB-KW"/>
</dbReference>
<dbReference type="Proteomes" id="UP000241890">
    <property type="component" value="Unassembled WGS sequence"/>
</dbReference>
<dbReference type="FunFam" id="3.40.50.300:FF:001921">
    <property type="entry name" value="AAA ATPase domain-containing protein"/>
    <property type="match status" value="1"/>
</dbReference>
<evidence type="ECO:0000256" key="2">
    <source>
        <dbReference type="ARBA" id="ARBA00022840"/>
    </source>
</evidence>
<dbReference type="GO" id="GO:0000502">
    <property type="term" value="C:proteasome complex"/>
    <property type="evidence" value="ECO:0007669"/>
    <property type="project" value="UniProtKB-KW"/>
</dbReference>
<dbReference type="SUPFAM" id="SSF52540">
    <property type="entry name" value="P-loop containing nucleoside triphosphate hydrolases"/>
    <property type="match status" value="2"/>
</dbReference>
<dbReference type="EMBL" id="BEYU01000035">
    <property type="protein sequence ID" value="GBG27711.1"/>
    <property type="molecule type" value="Genomic_DNA"/>
</dbReference>
<evidence type="ECO:0000313" key="5">
    <source>
        <dbReference type="Proteomes" id="UP000241890"/>
    </source>
</evidence>
<evidence type="ECO:0000259" key="3">
    <source>
        <dbReference type="SMART" id="SM00382"/>
    </source>
</evidence>
<keyword evidence="2" id="KW-0067">ATP-binding</keyword>
<dbReference type="Gene3D" id="1.10.8.60">
    <property type="match status" value="1"/>
</dbReference>
<dbReference type="Gene3D" id="3.40.50.300">
    <property type="entry name" value="P-loop containing nucleotide triphosphate hydrolases"/>
    <property type="match status" value="2"/>
</dbReference>
<dbReference type="InterPro" id="IPR027417">
    <property type="entry name" value="P-loop_NTPase"/>
</dbReference>
<keyword evidence="5" id="KW-1185">Reference proteome</keyword>